<evidence type="ECO:0000313" key="1">
    <source>
        <dbReference type="EMBL" id="GLP97002.1"/>
    </source>
</evidence>
<dbReference type="EMBL" id="BSNC01000005">
    <property type="protein sequence ID" value="GLP97002.1"/>
    <property type="molecule type" value="Genomic_DNA"/>
</dbReference>
<reference evidence="1" key="2">
    <citation type="submission" date="2023-01" db="EMBL/GenBank/DDBJ databases">
        <title>Draft genome sequence of Paraferrimonas sedimenticola strain NBRC 101628.</title>
        <authorList>
            <person name="Sun Q."/>
            <person name="Mori K."/>
        </authorList>
    </citation>
    <scope>NUCLEOTIDE SEQUENCE</scope>
    <source>
        <strain evidence="1">NBRC 101628</strain>
    </source>
</reference>
<keyword evidence="2" id="KW-1185">Reference proteome</keyword>
<comment type="caution">
    <text evidence="1">The sequence shown here is derived from an EMBL/GenBank/DDBJ whole genome shotgun (WGS) entry which is preliminary data.</text>
</comment>
<reference evidence="1" key="1">
    <citation type="journal article" date="2014" name="Int. J. Syst. Evol. Microbiol.">
        <title>Complete genome sequence of Corynebacterium casei LMG S-19264T (=DSM 44701T), isolated from a smear-ripened cheese.</title>
        <authorList>
            <consortium name="US DOE Joint Genome Institute (JGI-PGF)"/>
            <person name="Walter F."/>
            <person name="Albersmeier A."/>
            <person name="Kalinowski J."/>
            <person name="Ruckert C."/>
        </authorList>
    </citation>
    <scope>NUCLEOTIDE SEQUENCE</scope>
    <source>
        <strain evidence="1">NBRC 101628</strain>
    </source>
</reference>
<evidence type="ECO:0008006" key="3">
    <source>
        <dbReference type="Google" id="ProtNLM"/>
    </source>
</evidence>
<dbReference type="AlphaFoldDB" id="A0AA37W1X4"/>
<gene>
    <name evidence="1" type="ORF">GCM10007895_23080</name>
</gene>
<dbReference type="RefSeq" id="WP_095504307.1">
    <property type="nucleotide sequence ID" value="NZ_BSNC01000005.1"/>
</dbReference>
<dbReference type="Proteomes" id="UP001161422">
    <property type="component" value="Unassembled WGS sequence"/>
</dbReference>
<sequence>MQKLGKQLPTSFAKDFKPERRLISNLLKYALSENSGDKHEISEKTGIPTGVSSGKVEPTIHYASGMGLVYSSKHLDKWELRLTPLGKTVLEEDPYLTESVTLWLMHLMLCRPYKSSKANEPSQGIADQWFALFALGKLRLGNCFSSGEYAEFLSERLGSGSDRVSMANLILRSYEEESCLGLVKALEKSTDITQSHYTLAAAPDNEELYPALAAYFILLWDEFFDSTEQLHLEELIKTTYLFSTLNWTKEQSSRWLDWLADHGVVQLDRQTGDTLVLRTTSTSKVLKNIYSELI</sequence>
<organism evidence="1 2">
    <name type="scientific">Paraferrimonas sedimenticola</name>
    <dbReference type="NCBI Taxonomy" id="375674"/>
    <lineage>
        <taxon>Bacteria</taxon>
        <taxon>Pseudomonadati</taxon>
        <taxon>Pseudomonadota</taxon>
        <taxon>Gammaproteobacteria</taxon>
        <taxon>Alteromonadales</taxon>
        <taxon>Ferrimonadaceae</taxon>
        <taxon>Paraferrimonas</taxon>
    </lineage>
</organism>
<accession>A0AA37W1X4</accession>
<proteinExistence type="predicted"/>
<evidence type="ECO:0000313" key="2">
    <source>
        <dbReference type="Proteomes" id="UP001161422"/>
    </source>
</evidence>
<protein>
    <recommendedName>
        <fullName evidence="3">DUF4007 domain-containing protein</fullName>
    </recommendedName>
</protein>
<name>A0AA37W1X4_9GAMM</name>